<name>A0A4W3H976_CALMI</name>
<dbReference type="InParanoid" id="A0A4W3H976"/>
<accession>A0A4W3H976</accession>
<keyword evidence="3" id="KW-1185">Reference proteome</keyword>
<reference evidence="3" key="2">
    <citation type="journal article" date="2007" name="PLoS Biol.">
        <title>Survey sequencing and comparative analysis of the elephant shark (Callorhinchus milii) genome.</title>
        <authorList>
            <person name="Venkatesh B."/>
            <person name="Kirkness E.F."/>
            <person name="Loh Y.H."/>
            <person name="Halpern A.L."/>
            <person name="Lee A.P."/>
            <person name="Johnson J."/>
            <person name="Dandona N."/>
            <person name="Viswanathan L.D."/>
            <person name="Tay A."/>
            <person name="Venter J.C."/>
            <person name="Strausberg R.L."/>
            <person name="Brenner S."/>
        </authorList>
    </citation>
    <scope>NUCLEOTIDE SEQUENCE [LARGE SCALE GENOMIC DNA]</scope>
</reference>
<dbReference type="FunCoup" id="A0A4W3H976">
    <property type="interactions" value="241"/>
</dbReference>
<reference evidence="3" key="1">
    <citation type="journal article" date="2006" name="Science">
        <title>Ancient noncoding elements conserved in the human genome.</title>
        <authorList>
            <person name="Venkatesh B."/>
            <person name="Kirkness E.F."/>
            <person name="Loh Y.H."/>
            <person name="Halpern A.L."/>
            <person name="Lee A.P."/>
            <person name="Johnson J."/>
            <person name="Dandona N."/>
            <person name="Viswanathan L.D."/>
            <person name="Tay A."/>
            <person name="Venter J.C."/>
            <person name="Strausberg R.L."/>
            <person name="Brenner S."/>
        </authorList>
    </citation>
    <scope>NUCLEOTIDE SEQUENCE [LARGE SCALE GENOMIC DNA]</scope>
</reference>
<dbReference type="STRING" id="7868.ENSCMIP00000006429"/>
<feature type="transmembrane region" description="Helical" evidence="1">
    <location>
        <begin position="72"/>
        <end position="91"/>
    </location>
</feature>
<gene>
    <name evidence="2" type="primary">plekhj1</name>
</gene>
<keyword evidence="1" id="KW-1133">Transmembrane helix</keyword>
<dbReference type="Proteomes" id="UP000314986">
    <property type="component" value="Unassembled WGS sequence"/>
</dbReference>
<proteinExistence type="predicted"/>
<evidence type="ECO:0000313" key="3">
    <source>
        <dbReference type="Proteomes" id="UP000314986"/>
    </source>
</evidence>
<organism evidence="2 3">
    <name type="scientific">Callorhinchus milii</name>
    <name type="common">Ghost shark</name>
    <dbReference type="NCBI Taxonomy" id="7868"/>
    <lineage>
        <taxon>Eukaryota</taxon>
        <taxon>Metazoa</taxon>
        <taxon>Chordata</taxon>
        <taxon>Craniata</taxon>
        <taxon>Vertebrata</taxon>
        <taxon>Chondrichthyes</taxon>
        <taxon>Holocephali</taxon>
        <taxon>Chimaeriformes</taxon>
        <taxon>Callorhinchidae</taxon>
        <taxon>Callorhinchus</taxon>
    </lineage>
</organism>
<sequence length="149" mass="17339">MRYNEKELAFLSKLPAEKAAQLHMRGPKRGDAVKHRLVKLVVNFLFYFRIDEEEPAGALLLEQCKIQREEEASFSLGNFIVVFFTYLLFSINRNEFATFSPGFDYLVVYLGKRPIKYSKHMVIILLIVSQLNNKHMPLSKQSNRIVTII</sequence>
<keyword evidence="1" id="KW-0812">Transmembrane</keyword>
<evidence type="ECO:0000256" key="1">
    <source>
        <dbReference type="SAM" id="Phobius"/>
    </source>
</evidence>
<reference evidence="3" key="3">
    <citation type="journal article" date="2014" name="Nature">
        <title>Elephant shark genome provides unique insights into gnathostome evolution.</title>
        <authorList>
            <consortium name="International Elephant Shark Genome Sequencing Consortium"/>
            <person name="Venkatesh B."/>
            <person name="Lee A.P."/>
            <person name="Ravi V."/>
            <person name="Maurya A.K."/>
            <person name="Lian M.M."/>
            <person name="Swann J.B."/>
            <person name="Ohta Y."/>
            <person name="Flajnik M.F."/>
            <person name="Sutoh Y."/>
            <person name="Kasahara M."/>
            <person name="Hoon S."/>
            <person name="Gangu V."/>
            <person name="Roy S.W."/>
            <person name="Irimia M."/>
            <person name="Korzh V."/>
            <person name="Kondrychyn I."/>
            <person name="Lim Z.W."/>
            <person name="Tay B.H."/>
            <person name="Tohari S."/>
            <person name="Kong K.W."/>
            <person name="Ho S."/>
            <person name="Lorente-Galdos B."/>
            <person name="Quilez J."/>
            <person name="Marques-Bonet T."/>
            <person name="Raney B.J."/>
            <person name="Ingham P.W."/>
            <person name="Tay A."/>
            <person name="Hillier L.W."/>
            <person name="Minx P."/>
            <person name="Boehm T."/>
            <person name="Wilson R.K."/>
            <person name="Brenner S."/>
            <person name="Warren W.C."/>
        </authorList>
    </citation>
    <scope>NUCLEOTIDE SEQUENCE [LARGE SCALE GENOMIC DNA]</scope>
</reference>
<dbReference type="GeneTree" id="ENSGT00390000005235"/>
<protein>
    <submittedName>
        <fullName evidence="2">Pleckstrin homology domain containing J1</fullName>
    </submittedName>
</protein>
<reference evidence="2" key="5">
    <citation type="submission" date="2025-09" db="UniProtKB">
        <authorList>
            <consortium name="Ensembl"/>
        </authorList>
    </citation>
    <scope>IDENTIFICATION</scope>
</reference>
<keyword evidence="1" id="KW-0472">Membrane</keyword>
<dbReference type="Ensembl" id="ENSCMIT00000006640.1">
    <property type="protein sequence ID" value="ENSCMIP00000006429.1"/>
    <property type="gene ID" value="ENSCMIG00000003652.1"/>
</dbReference>
<evidence type="ECO:0000313" key="2">
    <source>
        <dbReference type="Ensembl" id="ENSCMIP00000006429.1"/>
    </source>
</evidence>
<reference evidence="2" key="4">
    <citation type="submission" date="2025-08" db="UniProtKB">
        <authorList>
            <consortium name="Ensembl"/>
        </authorList>
    </citation>
    <scope>IDENTIFICATION</scope>
</reference>
<dbReference type="AlphaFoldDB" id="A0A4W3H976"/>